<protein>
    <submittedName>
        <fullName evidence="1">Uncharacterized protein</fullName>
    </submittedName>
</protein>
<accession>A0A2P6MWJ7</accession>
<dbReference type="AlphaFoldDB" id="A0A2P6MWJ7"/>
<proteinExistence type="predicted"/>
<gene>
    <name evidence="1" type="ORF">PROFUN_12886</name>
</gene>
<dbReference type="EMBL" id="MDYQ01000352">
    <property type="protein sequence ID" value="PRP76081.1"/>
    <property type="molecule type" value="Genomic_DNA"/>
</dbReference>
<name>A0A2P6MWJ7_9EUKA</name>
<evidence type="ECO:0000313" key="1">
    <source>
        <dbReference type="EMBL" id="PRP76081.1"/>
    </source>
</evidence>
<comment type="caution">
    <text evidence="1">The sequence shown here is derived from an EMBL/GenBank/DDBJ whole genome shotgun (WGS) entry which is preliminary data.</text>
</comment>
<dbReference type="Proteomes" id="UP000241769">
    <property type="component" value="Unassembled WGS sequence"/>
</dbReference>
<organism evidence="1 2">
    <name type="scientific">Planoprotostelium fungivorum</name>
    <dbReference type="NCBI Taxonomy" id="1890364"/>
    <lineage>
        <taxon>Eukaryota</taxon>
        <taxon>Amoebozoa</taxon>
        <taxon>Evosea</taxon>
        <taxon>Variosea</taxon>
        <taxon>Cavosteliida</taxon>
        <taxon>Cavosteliaceae</taxon>
        <taxon>Planoprotostelium</taxon>
    </lineage>
</organism>
<keyword evidence="2" id="KW-1185">Reference proteome</keyword>
<evidence type="ECO:0000313" key="2">
    <source>
        <dbReference type="Proteomes" id="UP000241769"/>
    </source>
</evidence>
<sequence length="51" mass="6017">MGKIDEYMSNTIIEERKSKRRGEWEEKEEIDVLKDVLFVTIFNATAVRLGK</sequence>
<dbReference type="InParanoid" id="A0A2P6MWJ7"/>
<reference evidence="1 2" key="1">
    <citation type="journal article" date="2018" name="Genome Biol. Evol.">
        <title>Multiple Roots of Fruiting Body Formation in Amoebozoa.</title>
        <authorList>
            <person name="Hillmann F."/>
            <person name="Forbes G."/>
            <person name="Novohradska S."/>
            <person name="Ferling I."/>
            <person name="Riege K."/>
            <person name="Groth M."/>
            <person name="Westermann M."/>
            <person name="Marz M."/>
            <person name="Spaller T."/>
            <person name="Winckler T."/>
            <person name="Schaap P."/>
            <person name="Glockner G."/>
        </authorList>
    </citation>
    <scope>NUCLEOTIDE SEQUENCE [LARGE SCALE GENOMIC DNA]</scope>
    <source>
        <strain evidence="1 2">Jena</strain>
    </source>
</reference>